<dbReference type="GO" id="GO:0015203">
    <property type="term" value="F:polyamine transmembrane transporter activity"/>
    <property type="evidence" value="ECO:0007669"/>
    <property type="project" value="EnsemblFungi"/>
</dbReference>
<feature type="transmembrane region" description="Helical" evidence="8">
    <location>
        <begin position="467"/>
        <end position="490"/>
    </location>
</feature>
<dbReference type="FunCoup" id="Q6BL81">
    <property type="interactions" value="25"/>
</dbReference>
<feature type="transmembrane region" description="Helical" evidence="8">
    <location>
        <begin position="547"/>
        <end position="567"/>
    </location>
</feature>
<feature type="transmembrane region" description="Helical" evidence="8">
    <location>
        <begin position="226"/>
        <end position="247"/>
    </location>
</feature>
<sequence>MANDQRSSTISLESDISHGLHSEHPQPIELERTRDQERVDEVDVQSNENMDRRKSNASSARSNKVPASEKRGLLANLALIPEYEDARDYPKSYKLTIVFVIAFAAITGPMGTSIMLPAIDDVVKDLDTTGTIVNVSVGMYLLSLGIFPMWWSTFSEKHGRRSVYLISFVLFCAFTIGAALSPNIGALIAFRILSGGCSASVQAVGAGTVGDLYINEERGTAMGLYYLGPLMGPFLAPIVGGAVAEAWGWRATQWLLVIFSGSNVISIMIFLPETIRKQDSDSAIKEMLRQYRRVEETDEDDQNLTTGVPIAVDDIHGEENPVEGLEGEYAERKLDDSESGQSAVLSNVPTKESNQHYSDADLARIASSLSRSGSRQSLDLEYERPAFDAVMPTLARSYTDKSSYSRRIAKEYRENQIDNINRTLSGAAQGTESPIKEPTKWEKFKINAYDYTIRPMHSVVLLTHPPVAWVIAYSAIVFGVLYFFNMTIAYEFKQEPYEFSTIIVGLLYIPNSVTYVVASISGGKWNDYLLKKYAKKHNGEMVPESRISWNVLTAIILFPPACLIFGWCLDFGTHWVTPLIGTALFGFASMLVIGATVTYLVDTLPGKGATGVALNNLIRQTIAAIATFVVEPLLRAIGPGILFSILMGIMTVAAFTLVVLKRNGAYYREHSDLSKLYEML</sequence>
<dbReference type="PROSITE" id="PS50850">
    <property type="entry name" value="MFS"/>
    <property type="match status" value="1"/>
</dbReference>
<dbReference type="InterPro" id="IPR011701">
    <property type="entry name" value="MFS"/>
</dbReference>
<feature type="transmembrane region" description="Helical" evidence="8">
    <location>
        <begin position="253"/>
        <end position="271"/>
    </location>
</feature>
<dbReference type="GO" id="GO:0030476">
    <property type="term" value="P:ascospore wall assembly"/>
    <property type="evidence" value="ECO:0007669"/>
    <property type="project" value="EnsemblFungi"/>
</dbReference>
<dbReference type="InterPro" id="IPR036259">
    <property type="entry name" value="MFS_trans_sf"/>
</dbReference>
<keyword evidence="11" id="KW-1185">Reference proteome</keyword>
<feature type="transmembrane region" description="Helical" evidence="8">
    <location>
        <begin position="502"/>
        <end position="526"/>
    </location>
</feature>
<keyword evidence="2" id="KW-0813">Transport</keyword>
<dbReference type="CDD" id="cd17323">
    <property type="entry name" value="MFS_Tpo1_MDR_like"/>
    <property type="match status" value="1"/>
</dbReference>
<reference evidence="10 11" key="1">
    <citation type="journal article" date="2004" name="Nature">
        <title>Genome evolution in yeasts.</title>
        <authorList>
            <consortium name="Genolevures"/>
            <person name="Dujon B."/>
            <person name="Sherman D."/>
            <person name="Fischer G."/>
            <person name="Durrens P."/>
            <person name="Casaregola S."/>
            <person name="Lafontaine I."/>
            <person name="de Montigny J."/>
            <person name="Marck C."/>
            <person name="Neuveglise C."/>
            <person name="Talla E."/>
            <person name="Goffard N."/>
            <person name="Frangeul L."/>
            <person name="Aigle M."/>
            <person name="Anthouard V."/>
            <person name="Babour A."/>
            <person name="Barbe V."/>
            <person name="Barnay S."/>
            <person name="Blanchin S."/>
            <person name="Beckerich J.M."/>
            <person name="Beyne E."/>
            <person name="Bleykasten C."/>
            <person name="Boisrame A."/>
            <person name="Boyer J."/>
            <person name="Cattolico L."/>
            <person name="Confanioleri F."/>
            <person name="de Daruvar A."/>
            <person name="Despons L."/>
            <person name="Fabre E."/>
            <person name="Fairhead C."/>
            <person name="Ferry-Dumazet H."/>
            <person name="Groppi A."/>
            <person name="Hantraye F."/>
            <person name="Hennequin C."/>
            <person name="Jauniaux N."/>
            <person name="Joyet P."/>
            <person name="Kachouri R."/>
            <person name="Kerrest A."/>
            <person name="Koszul R."/>
            <person name="Lemaire M."/>
            <person name="Lesur I."/>
            <person name="Ma L."/>
            <person name="Muller H."/>
            <person name="Nicaud J.M."/>
            <person name="Nikolski M."/>
            <person name="Oztas S."/>
            <person name="Ozier-Kalogeropoulos O."/>
            <person name="Pellenz S."/>
            <person name="Potier S."/>
            <person name="Richard G.F."/>
            <person name="Straub M.L."/>
            <person name="Suleau A."/>
            <person name="Swennene D."/>
            <person name="Tekaia F."/>
            <person name="Wesolowski-Louvel M."/>
            <person name="Westhof E."/>
            <person name="Wirth B."/>
            <person name="Zeniou-Meyer M."/>
            <person name="Zivanovic I."/>
            <person name="Bolotin-Fukuhara M."/>
            <person name="Thierry A."/>
            <person name="Bouchier C."/>
            <person name="Caudron B."/>
            <person name="Scarpelli C."/>
            <person name="Gaillardin C."/>
            <person name="Weissenbach J."/>
            <person name="Wincker P."/>
            <person name="Souciet J.L."/>
        </authorList>
    </citation>
    <scope>NUCLEOTIDE SEQUENCE [LARGE SCALE GENOMIC DNA]</scope>
    <source>
        <strain evidence="11">ATCC 36239 / CBS 767 / BCRC 21394 / JCM 1990 / NBRC 0083 / IGC 2968</strain>
    </source>
</reference>
<dbReference type="GO" id="GO:0010509">
    <property type="term" value="P:intracellular polyamine homeostasis"/>
    <property type="evidence" value="ECO:0007669"/>
    <property type="project" value="EnsemblFungi"/>
</dbReference>
<keyword evidence="4 8" id="KW-1133">Transmembrane helix</keyword>
<dbReference type="GO" id="GO:0005886">
    <property type="term" value="C:plasma membrane"/>
    <property type="evidence" value="ECO:0007669"/>
    <property type="project" value="EnsemblFungi"/>
</dbReference>
<feature type="transmembrane region" description="Helical" evidence="8">
    <location>
        <begin position="579"/>
        <end position="601"/>
    </location>
</feature>
<evidence type="ECO:0000313" key="11">
    <source>
        <dbReference type="Proteomes" id="UP000000599"/>
    </source>
</evidence>
<keyword evidence="3 8" id="KW-0812">Transmembrane</keyword>
<feature type="region of interest" description="Disordered" evidence="7">
    <location>
        <begin position="1"/>
        <end position="67"/>
    </location>
</feature>
<dbReference type="OrthoDB" id="3936150at2759"/>
<dbReference type="AlphaFoldDB" id="Q6BL81"/>
<dbReference type="RefSeq" id="XP_461040.2">
    <property type="nucleotide sequence ID" value="XM_461040.1"/>
</dbReference>
<feature type="transmembrane region" description="Helical" evidence="8">
    <location>
        <begin position="131"/>
        <end position="151"/>
    </location>
</feature>
<evidence type="ECO:0000256" key="8">
    <source>
        <dbReference type="SAM" id="Phobius"/>
    </source>
</evidence>
<feature type="transmembrane region" description="Helical" evidence="8">
    <location>
        <begin position="636"/>
        <end position="660"/>
    </location>
</feature>
<feature type="transmembrane region" description="Helical" evidence="8">
    <location>
        <begin position="613"/>
        <end position="630"/>
    </location>
</feature>
<feature type="compositionally biased region" description="Basic and acidic residues" evidence="7">
    <location>
        <begin position="15"/>
        <end position="41"/>
    </location>
</feature>
<organism evidence="10 11">
    <name type="scientific">Debaryomyces hansenii (strain ATCC 36239 / CBS 767 / BCRC 21394 / JCM 1990 / NBRC 0083 / IGC 2968)</name>
    <name type="common">Yeast</name>
    <name type="synonym">Torulaspora hansenii</name>
    <dbReference type="NCBI Taxonomy" id="284592"/>
    <lineage>
        <taxon>Eukaryota</taxon>
        <taxon>Fungi</taxon>
        <taxon>Dikarya</taxon>
        <taxon>Ascomycota</taxon>
        <taxon>Saccharomycotina</taxon>
        <taxon>Pichiomycetes</taxon>
        <taxon>Debaryomycetaceae</taxon>
        <taxon>Debaryomyces</taxon>
    </lineage>
</organism>
<evidence type="ECO:0000313" key="10">
    <source>
        <dbReference type="EMBL" id="CAG89412.2"/>
    </source>
</evidence>
<dbReference type="eggNOG" id="KOG0255">
    <property type="taxonomic scope" value="Eukaryota"/>
</dbReference>
<dbReference type="Pfam" id="PF07690">
    <property type="entry name" value="MFS_1"/>
    <property type="match status" value="1"/>
</dbReference>
<dbReference type="HOGENOM" id="CLU_008455_8_5_1"/>
<dbReference type="PANTHER" id="PTHR23502">
    <property type="entry name" value="MAJOR FACILITATOR SUPERFAMILY"/>
    <property type="match status" value="1"/>
</dbReference>
<dbReference type="OMA" id="IFSMATT"/>
<protein>
    <submittedName>
        <fullName evidence="10">DEHA2F15642p</fullName>
    </submittedName>
</protein>
<evidence type="ECO:0000256" key="5">
    <source>
        <dbReference type="ARBA" id="ARBA00023136"/>
    </source>
</evidence>
<evidence type="ECO:0000256" key="1">
    <source>
        <dbReference type="ARBA" id="ARBA00004141"/>
    </source>
</evidence>
<name>Q6BL81_DEBHA</name>
<dbReference type="VEuPathDB" id="FungiDB:DEHA2F15642g"/>
<dbReference type="GeneID" id="2903989"/>
<dbReference type="InterPro" id="IPR020846">
    <property type="entry name" value="MFS_dom"/>
</dbReference>
<feature type="transmembrane region" description="Helical" evidence="8">
    <location>
        <begin position="188"/>
        <end position="214"/>
    </location>
</feature>
<feature type="transmembrane region" description="Helical" evidence="8">
    <location>
        <begin position="97"/>
        <end position="119"/>
    </location>
</feature>
<dbReference type="GO" id="GO:0032973">
    <property type="term" value="P:amino acid export across plasma membrane"/>
    <property type="evidence" value="ECO:0007669"/>
    <property type="project" value="EnsemblFungi"/>
</dbReference>
<proteinExistence type="inferred from homology"/>
<dbReference type="PANTHER" id="PTHR23502:SF5">
    <property type="entry name" value="QUINIDINE RESISTANCE PROTEIN 3"/>
    <property type="match status" value="1"/>
</dbReference>
<dbReference type="EMBL" id="CR382138">
    <property type="protein sequence ID" value="CAG89412.2"/>
    <property type="molecule type" value="Genomic_DNA"/>
</dbReference>
<evidence type="ECO:0000256" key="6">
    <source>
        <dbReference type="ARBA" id="ARBA00038347"/>
    </source>
</evidence>
<feature type="compositionally biased region" description="Polar residues" evidence="7">
    <location>
        <begin position="1"/>
        <end position="14"/>
    </location>
</feature>
<evidence type="ECO:0000256" key="4">
    <source>
        <dbReference type="ARBA" id="ARBA00022989"/>
    </source>
</evidence>
<feature type="domain" description="Major facilitator superfamily (MFS) profile" evidence="9">
    <location>
        <begin position="97"/>
        <end position="665"/>
    </location>
</feature>
<dbReference type="GO" id="GO:0015565">
    <property type="term" value="F:threonine efflux transmembrane transporter activity"/>
    <property type="evidence" value="ECO:0007669"/>
    <property type="project" value="EnsemblFungi"/>
</dbReference>
<dbReference type="Gene3D" id="1.20.1720.10">
    <property type="entry name" value="Multidrug resistance protein D"/>
    <property type="match status" value="1"/>
</dbReference>
<accession>Q6BL81</accession>
<evidence type="ECO:0000256" key="2">
    <source>
        <dbReference type="ARBA" id="ARBA00022448"/>
    </source>
</evidence>
<comment type="subcellular location">
    <subcellularLocation>
        <location evidence="1">Membrane</location>
        <topology evidence="1">Multi-pass membrane protein</topology>
    </subcellularLocation>
</comment>
<dbReference type="Gene3D" id="1.20.1250.20">
    <property type="entry name" value="MFS general substrate transporter like domains"/>
    <property type="match status" value="1"/>
</dbReference>
<dbReference type="KEGG" id="dha:DEHA2F15642g"/>
<evidence type="ECO:0000259" key="9">
    <source>
        <dbReference type="PROSITE" id="PS50850"/>
    </source>
</evidence>
<dbReference type="FunFam" id="1.20.1720.10:FF:000009">
    <property type="entry name" value="MFS multidrug transporter"/>
    <property type="match status" value="1"/>
</dbReference>
<dbReference type="SUPFAM" id="SSF103473">
    <property type="entry name" value="MFS general substrate transporter"/>
    <property type="match status" value="1"/>
</dbReference>
<dbReference type="InParanoid" id="Q6BL81"/>
<evidence type="ECO:0000256" key="7">
    <source>
        <dbReference type="SAM" id="MobiDB-lite"/>
    </source>
</evidence>
<gene>
    <name evidence="10" type="ordered locus">DEHA2F15642g</name>
</gene>
<evidence type="ECO:0000256" key="3">
    <source>
        <dbReference type="ARBA" id="ARBA00022692"/>
    </source>
</evidence>
<comment type="similarity">
    <text evidence="6">Belongs to the major facilitator superfamily. CAR1 family.</text>
</comment>
<feature type="transmembrane region" description="Helical" evidence="8">
    <location>
        <begin position="163"/>
        <end position="182"/>
    </location>
</feature>
<dbReference type="Proteomes" id="UP000000599">
    <property type="component" value="Chromosome F"/>
</dbReference>
<keyword evidence="5 8" id="KW-0472">Membrane</keyword>